<keyword evidence="3" id="KW-0648">Protein biosynthesis</keyword>
<comment type="similarity">
    <text evidence="1">Belongs to the Fmt family.</text>
</comment>
<dbReference type="AlphaFoldDB" id="A0A2M8KSJ1"/>
<evidence type="ECO:0000313" key="6">
    <source>
        <dbReference type="EMBL" id="PJE62876.1"/>
    </source>
</evidence>
<dbReference type="GO" id="GO:0004479">
    <property type="term" value="F:methionyl-tRNA formyltransferase activity"/>
    <property type="evidence" value="ECO:0007669"/>
    <property type="project" value="TreeGrafter"/>
</dbReference>
<evidence type="ECO:0000259" key="5">
    <source>
        <dbReference type="Pfam" id="PF02911"/>
    </source>
</evidence>
<dbReference type="InterPro" id="IPR011034">
    <property type="entry name" value="Formyl_transferase-like_C_sf"/>
</dbReference>
<dbReference type="Proteomes" id="UP000229554">
    <property type="component" value="Unassembled WGS sequence"/>
</dbReference>
<evidence type="ECO:0000256" key="1">
    <source>
        <dbReference type="ARBA" id="ARBA00010699"/>
    </source>
</evidence>
<feature type="domain" description="Formyl transferase C-terminal" evidence="5">
    <location>
        <begin position="178"/>
        <end position="218"/>
    </location>
</feature>
<dbReference type="Pfam" id="PF02911">
    <property type="entry name" value="Formyl_trans_C"/>
    <property type="match status" value="1"/>
</dbReference>
<proteinExistence type="inferred from homology"/>
<accession>A0A2M8KSJ1</accession>
<name>A0A2M8KSJ1_9BACT</name>
<dbReference type="CDD" id="cd08704">
    <property type="entry name" value="Met_tRNA_FMT_C"/>
    <property type="match status" value="1"/>
</dbReference>
<evidence type="ECO:0000259" key="4">
    <source>
        <dbReference type="Pfam" id="PF00551"/>
    </source>
</evidence>
<feature type="domain" description="Formyl transferase N-terminal" evidence="4">
    <location>
        <begin position="5"/>
        <end position="110"/>
    </location>
</feature>
<sequence length="232" mass="26108">MIPKKEVIVVVDFGMILPKSFVNACKYGIWNIHPSLLPKYRGPTPIQSALINEEKETGVSIISIDERIDHGPLLNLPDTTPAKLAVAIDPNDNNTTLIEKLAKEAGKLISLLIADPVSATTHMHQQDHDKASYTHRFEKKDGYVPFEELSPFLQVLFNRYNLTHLLLPHMDFAPFCTTQKAYAIHDKIRAFNPWPGVFSTLPNGKHIKIISSQKMDSSIAITRVQIEGKIYQ</sequence>
<protein>
    <submittedName>
        <fullName evidence="6">Uncharacterized protein</fullName>
    </submittedName>
</protein>
<gene>
    <name evidence="6" type="ORF">COU88_02640</name>
</gene>
<reference evidence="7" key="1">
    <citation type="submission" date="2017-09" db="EMBL/GenBank/DDBJ databases">
        <title>Depth-based differentiation of microbial function through sediment-hosted aquifers and enrichment of novel symbionts in the deep terrestrial subsurface.</title>
        <authorList>
            <person name="Probst A.J."/>
            <person name="Ladd B."/>
            <person name="Jarett J.K."/>
            <person name="Geller-Mcgrath D.E."/>
            <person name="Sieber C.M.K."/>
            <person name="Emerson J.B."/>
            <person name="Anantharaman K."/>
            <person name="Thomas B.C."/>
            <person name="Malmstrom R."/>
            <person name="Stieglmeier M."/>
            <person name="Klingl A."/>
            <person name="Woyke T."/>
            <person name="Ryan C.M."/>
            <person name="Banfield J.F."/>
        </authorList>
    </citation>
    <scope>NUCLEOTIDE SEQUENCE [LARGE SCALE GENOMIC DNA]</scope>
</reference>
<organism evidence="6 7">
    <name type="scientific">Candidatus Roizmanbacteria bacterium CG10_big_fil_rev_8_21_14_0_10_39_6</name>
    <dbReference type="NCBI Taxonomy" id="1974853"/>
    <lineage>
        <taxon>Bacteria</taxon>
        <taxon>Candidatus Roizmaniibacteriota</taxon>
    </lineage>
</organism>
<evidence type="ECO:0000313" key="7">
    <source>
        <dbReference type="Proteomes" id="UP000229554"/>
    </source>
</evidence>
<dbReference type="Pfam" id="PF00551">
    <property type="entry name" value="Formyl_trans_N"/>
    <property type="match status" value="1"/>
</dbReference>
<evidence type="ECO:0000256" key="2">
    <source>
        <dbReference type="ARBA" id="ARBA00022679"/>
    </source>
</evidence>
<keyword evidence="2" id="KW-0808">Transferase</keyword>
<dbReference type="PANTHER" id="PTHR11138:SF5">
    <property type="entry name" value="METHIONYL-TRNA FORMYLTRANSFERASE, MITOCHONDRIAL"/>
    <property type="match status" value="1"/>
</dbReference>
<comment type="caution">
    <text evidence="6">The sequence shown here is derived from an EMBL/GenBank/DDBJ whole genome shotgun (WGS) entry which is preliminary data.</text>
</comment>
<dbReference type="EMBL" id="PFED01000112">
    <property type="protein sequence ID" value="PJE62876.1"/>
    <property type="molecule type" value="Genomic_DNA"/>
</dbReference>
<dbReference type="Gene3D" id="3.40.50.12230">
    <property type="match status" value="1"/>
</dbReference>
<dbReference type="InterPro" id="IPR002376">
    <property type="entry name" value="Formyl_transf_N"/>
</dbReference>
<dbReference type="InterPro" id="IPR036477">
    <property type="entry name" value="Formyl_transf_N_sf"/>
</dbReference>
<evidence type="ECO:0000256" key="3">
    <source>
        <dbReference type="ARBA" id="ARBA00022917"/>
    </source>
</evidence>
<dbReference type="InterPro" id="IPR005793">
    <property type="entry name" value="Formyl_trans_C"/>
</dbReference>
<dbReference type="PANTHER" id="PTHR11138">
    <property type="entry name" value="METHIONYL-TRNA FORMYLTRANSFERASE"/>
    <property type="match status" value="1"/>
</dbReference>
<dbReference type="InterPro" id="IPR044135">
    <property type="entry name" value="Met-tRNA-FMT_C"/>
</dbReference>
<dbReference type="SUPFAM" id="SSF50486">
    <property type="entry name" value="FMT C-terminal domain-like"/>
    <property type="match status" value="1"/>
</dbReference>
<dbReference type="SUPFAM" id="SSF53328">
    <property type="entry name" value="Formyltransferase"/>
    <property type="match status" value="1"/>
</dbReference>